<evidence type="ECO:0000256" key="4">
    <source>
        <dbReference type="ARBA" id="ARBA00023136"/>
    </source>
</evidence>
<keyword evidence="7" id="KW-1185">Reference proteome</keyword>
<dbReference type="InterPro" id="IPR045863">
    <property type="entry name" value="CorA_TM1_TM2"/>
</dbReference>
<gene>
    <name evidence="6" type="ORF">B0J11DRAFT_581292</name>
</gene>
<dbReference type="Gene3D" id="1.20.58.340">
    <property type="entry name" value="Magnesium transport protein CorA, transmembrane region"/>
    <property type="match status" value="1"/>
</dbReference>
<dbReference type="SUPFAM" id="SSF144083">
    <property type="entry name" value="Magnesium transport protein CorA, transmembrane region"/>
    <property type="match status" value="1"/>
</dbReference>
<evidence type="ECO:0000313" key="6">
    <source>
        <dbReference type="EMBL" id="KAH7122595.1"/>
    </source>
</evidence>
<dbReference type="GO" id="GO:0016020">
    <property type="term" value="C:membrane"/>
    <property type="evidence" value="ECO:0007669"/>
    <property type="project" value="UniProtKB-SubCell"/>
</dbReference>
<evidence type="ECO:0000313" key="7">
    <source>
        <dbReference type="Proteomes" id="UP000700596"/>
    </source>
</evidence>
<proteinExistence type="predicted"/>
<evidence type="ECO:0000256" key="3">
    <source>
        <dbReference type="ARBA" id="ARBA00022989"/>
    </source>
</evidence>
<accession>A0A9P9DKX3</accession>
<comment type="caution">
    <text evidence="6">The sequence shown here is derived from an EMBL/GenBank/DDBJ whole genome shotgun (WGS) entry which is preliminary data.</text>
</comment>
<dbReference type="Proteomes" id="UP000700596">
    <property type="component" value="Unassembled WGS sequence"/>
</dbReference>
<name>A0A9P9DKX3_9PLEO</name>
<dbReference type="EMBL" id="JAGMWT010000009">
    <property type="protein sequence ID" value="KAH7122595.1"/>
    <property type="molecule type" value="Genomic_DNA"/>
</dbReference>
<feature type="transmembrane region" description="Helical" evidence="5">
    <location>
        <begin position="360"/>
        <end position="378"/>
    </location>
</feature>
<sequence length="447" mass="50742">MPSNNYSSRLFCTAHTEVQYFDSRNSSTNSEVLDDKALSSKFPAISDFAAGIGRNSIETNSSLSKPHFVLMSAIGDPTDKSFPLHLSSDLVHAFTNHDIFNSYLIFTYQLKQPHFSYHILYDHSNQDPIAIGSYEPHKVPYFLVLIAEHSSVIYLRLFEPPYILHIAQHIHLATLSSFSLLTSTSHDCLSHIQSRSAQELHLVQSHPFQLLNFIIERRTLTWQPIVTGFGTHVIYNRYNALAHDPVKGLRGLCKDGKMLMVMQSHISNLAGLGKHILDLIQKIDDLREQSLNMREREMVEGPVRFNETVLRNMQQTVENMVGRLKLRATMQTSSLISQNSSEQNLRIAEITAKDSRTMKAITILTLVFLPPTMLASLWDANIFTLPPYLSWRIYLGTSIALTSTVFATFILYIWFSARSTVVQCPDLEMNNTFVITNSTDLPPLYTK</sequence>
<keyword evidence="4 5" id="KW-0472">Membrane</keyword>
<feature type="transmembrane region" description="Helical" evidence="5">
    <location>
        <begin position="393"/>
        <end position="415"/>
    </location>
</feature>
<evidence type="ECO:0000256" key="5">
    <source>
        <dbReference type="SAM" id="Phobius"/>
    </source>
</evidence>
<reference evidence="6" key="1">
    <citation type="journal article" date="2021" name="Nat. Commun.">
        <title>Genetic determinants of endophytism in the Arabidopsis root mycobiome.</title>
        <authorList>
            <person name="Mesny F."/>
            <person name="Miyauchi S."/>
            <person name="Thiergart T."/>
            <person name="Pickel B."/>
            <person name="Atanasova L."/>
            <person name="Karlsson M."/>
            <person name="Huettel B."/>
            <person name="Barry K.W."/>
            <person name="Haridas S."/>
            <person name="Chen C."/>
            <person name="Bauer D."/>
            <person name="Andreopoulos W."/>
            <person name="Pangilinan J."/>
            <person name="LaButti K."/>
            <person name="Riley R."/>
            <person name="Lipzen A."/>
            <person name="Clum A."/>
            <person name="Drula E."/>
            <person name="Henrissat B."/>
            <person name="Kohler A."/>
            <person name="Grigoriev I.V."/>
            <person name="Martin F.M."/>
            <person name="Hacquard S."/>
        </authorList>
    </citation>
    <scope>NUCLEOTIDE SEQUENCE</scope>
    <source>
        <strain evidence="6">MPI-CAGE-CH-0243</strain>
    </source>
</reference>
<keyword evidence="2 5" id="KW-0812">Transmembrane</keyword>
<keyword evidence="3 5" id="KW-1133">Transmembrane helix</keyword>
<protein>
    <submittedName>
        <fullName evidence="6">Uncharacterized protein</fullName>
    </submittedName>
</protein>
<dbReference type="OrthoDB" id="3793262at2759"/>
<dbReference type="AlphaFoldDB" id="A0A9P9DKX3"/>
<organism evidence="6 7">
    <name type="scientific">Dendryphion nanum</name>
    <dbReference type="NCBI Taxonomy" id="256645"/>
    <lineage>
        <taxon>Eukaryota</taxon>
        <taxon>Fungi</taxon>
        <taxon>Dikarya</taxon>
        <taxon>Ascomycota</taxon>
        <taxon>Pezizomycotina</taxon>
        <taxon>Dothideomycetes</taxon>
        <taxon>Pleosporomycetidae</taxon>
        <taxon>Pleosporales</taxon>
        <taxon>Torulaceae</taxon>
        <taxon>Dendryphion</taxon>
    </lineage>
</organism>
<evidence type="ECO:0000256" key="2">
    <source>
        <dbReference type="ARBA" id="ARBA00022692"/>
    </source>
</evidence>
<evidence type="ECO:0000256" key="1">
    <source>
        <dbReference type="ARBA" id="ARBA00004141"/>
    </source>
</evidence>
<comment type="subcellular location">
    <subcellularLocation>
        <location evidence="1">Membrane</location>
        <topology evidence="1">Multi-pass membrane protein</topology>
    </subcellularLocation>
</comment>